<keyword evidence="1" id="KW-0175">Coiled coil</keyword>
<dbReference type="AlphaFoldDB" id="A0A8S1MSC5"/>
<organism evidence="2 3">
    <name type="scientific">Paramecium primaurelia</name>
    <dbReference type="NCBI Taxonomy" id="5886"/>
    <lineage>
        <taxon>Eukaryota</taxon>
        <taxon>Sar</taxon>
        <taxon>Alveolata</taxon>
        <taxon>Ciliophora</taxon>
        <taxon>Intramacronucleata</taxon>
        <taxon>Oligohymenophorea</taxon>
        <taxon>Peniculida</taxon>
        <taxon>Parameciidae</taxon>
        <taxon>Paramecium</taxon>
    </lineage>
</organism>
<sequence>MKSMLHIMQKRGSVVLMEPINDGMDKVQDKHQVVQNYVEQVNPKTAIAIEKEEERLNQRYFHLMNQLERLKFQIVKLEEKKKSQEDLENHPSVKEVVAELHKISKYEKALSENHSKMVDEIKQNKMTINQLKQTVYQKRIEIRDIVRDSFRIQEEMIKIKQEKRTVSIDRNSVDMFLTIPETSIPKPQILPSIPLKQKSKSTLLNIMKNVQSNNQQEKINDIVYIYRQVQEIRSKTQQSTRFIQKVTNRYCQIRSLLSECASISIQSFKNKQKITNKNGYANSIYFDVSTLNNSKNESSIIKERKIQNILYDTLQQIMIDLIDSQQKTDLNGSSIADSIIRNSVSQEQFMQFTSVQILGLLALQPRLLTELLGIFDLKQKQVGLLCNKTRQLQKQLDIEQ</sequence>
<comment type="caution">
    <text evidence="2">The sequence shown here is derived from an EMBL/GenBank/DDBJ whole genome shotgun (WGS) entry which is preliminary data.</text>
</comment>
<evidence type="ECO:0000313" key="3">
    <source>
        <dbReference type="Proteomes" id="UP000688137"/>
    </source>
</evidence>
<protein>
    <submittedName>
        <fullName evidence="2">Uncharacterized protein</fullName>
    </submittedName>
</protein>
<evidence type="ECO:0000313" key="2">
    <source>
        <dbReference type="EMBL" id="CAD8079645.1"/>
    </source>
</evidence>
<dbReference type="EMBL" id="CAJJDM010000063">
    <property type="protein sequence ID" value="CAD8079645.1"/>
    <property type="molecule type" value="Genomic_DNA"/>
</dbReference>
<proteinExistence type="predicted"/>
<keyword evidence="3" id="KW-1185">Reference proteome</keyword>
<name>A0A8S1MSC5_PARPR</name>
<evidence type="ECO:0000256" key="1">
    <source>
        <dbReference type="SAM" id="Coils"/>
    </source>
</evidence>
<gene>
    <name evidence="2" type="ORF">PPRIM_AZ9-3.1.T0620129</name>
</gene>
<accession>A0A8S1MSC5</accession>
<feature type="coiled-coil region" evidence="1">
    <location>
        <begin position="60"/>
        <end position="87"/>
    </location>
</feature>
<dbReference type="Proteomes" id="UP000688137">
    <property type="component" value="Unassembled WGS sequence"/>
</dbReference>
<dbReference type="OMA" id="MLHIMQK"/>
<reference evidence="2" key="1">
    <citation type="submission" date="2021-01" db="EMBL/GenBank/DDBJ databases">
        <authorList>
            <consortium name="Genoscope - CEA"/>
            <person name="William W."/>
        </authorList>
    </citation>
    <scope>NUCLEOTIDE SEQUENCE</scope>
</reference>